<name>A0A239CK71_9FIRM</name>
<dbReference type="AlphaFoldDB" id="A0A239CK71"/>
<reference evidence="1 2" key="1">
    <citation type="submission" date="2017-06" db="EMBL/GenBank/DDBJ databases">
        <authorList>
            <person name="Kim H.J."/>
            <person name="Triplett B.A."/>
        </authorList>
    </citation>
    <scope>NUCLEOTIDE SEQUENCE [LARGE SCALE GENOMIC DNA]</scope>
    <source>
        <strain evidence="1 2">SCA</strain>
    </source>
</reference>
<proteinExistence type="predicted"/>
<keyword evidence="2" id="KW-1185">Reference proteome</keyword>
<gene>
    <name evidence="1" type="ORF">SAMN05446037_10065</name>
</gene>
<sequence length="599" mass="69987">MLHNNCLIKELKKLKESSKEAVENLNSFSAFKNYMHVKREVQDQLFDLIKQASEVDESQLILVCGGVGDGKSHLISYLIDKHPELMKRFDKHNDATESLEPQKTSIDTLNDVLDAFSDEGLGSGAKTKLILAINLGALNNFIDSKYKDRFTKLINYVNSQKILEASIINNTFNQESNFQFINFSDYHIFTLTDEGPRSEYIKEILNKVTGADKGNPFYQAYEDHCLKCEQGYRCPIKENYEMLSKENVKQKIIDILVEAIVKNKIIISTRSLLNFIYDLVVNNELDNANTNRLADRVKNLKFEEHIKYNFTSNLYGHKELSNILEAISDLDPIKTRRESLDDIIINLNITEDMGCIFSEYLNVAEGSYIRDSIFNNTNLKEIFNQIKLVRDQETFKNDLIKLFVRQYLFTCKNTKLNLEDKIYKDYMKSLYYWNKGERKSLSSLYEDINSAIYKWNGVNQDENIGLLIGKNQVKYKTSQKLNIEPYLDDLPYVPEDELVKFVPNLILKFTNADRNEIYNINIDFNLYKLLVKVKDGYRPNKKDKHNYISFVEFIQKIKKLGNQNKELLIEDRNGNETRRFKLTYNKSFDEYRFTEIKGV</sequence>
<protein>
    <submittedName>
        <fullName evidence="1">DNA phosphorothioation-dependent restriction protein DptF</fullName>
    </submittedName>
</protein>
<dbReference type="OrthoDB" id="257964at2"/>
<dbReference type="EMBL" id="FZOJ01000006">
    <property type="protein sequence ID" value="SNS20339.1"/>
    <property type="molecule type" value="Genomic_DNA"/>
</dbReference>
<dbReference type="InterPro" id="IPR017647">
    <property type="entry name" value="Dnd_assoc_3"/>
</dbReference>
<accession>A0A239CK71</accession>
<evidence type="ECO:0000313" key="2">
    <source>
        <dbReference type="Proteomes" id="UP000198304"/>
    </source>
</evidence>
<evidence type="ECO:0000313" key="1">
    <source>
        <dbReference type="EMBL" id="SNS20339.1"/>
    </source>
</evidence>
<dbReference type="NCBIfam" id="TIGR03238">
    <property type="entry name" value="dnd_assoc_3"/>
    <property type="match status" value="1"/>
</dbReference>
<dbReference type="Proteomes" id="UP000198304">
    <property type="component" value="Unassembled WGS sequence"/>
</dbReference>
<dbReference type="RefSeq" id="WP_089282264.1">
    <property type="nucleotide sequence ID" value="NZ_FZOJ01000006.1"/>
</dbReference>
<organism evidence="1 2">
    <name type="scientific">Anaerovirgula multivorans</name>
    <dbReference type="NCBI Taxonomy" id="312168"/>
    <lineage>
        <taxon>Bacteria</taxon>
        <taxon>Bacillati</taxon>
        <taxon>Bacillota</taxon>
        <taxon>Clostridia</taxon>
        <taxon>Peptostreptococcales</taxon>
        <taxon>Natronincolaceae</taxon>
        <taxon>Anaerovirgula</taxon>
    </lineage>
</organism>